<dbReference type="AlphaFoldDB" id="A0A917GCP9"/>
<dbReference type="Gene3D" id="1.20.120.450">
    <property type="entry name" value="dinb family like domain"/>
    <property type="match status" value="1"/>
</dbReference>
<name>A0A917GCP9_9FLAO</name>
<reference evidence="2" key="2">
    <citation type="submission" date="2020-09" db="EMBL/GenBank/DDBJ databases">
        <authorList>
            <person name="Sun Q."/>
            <person name="Zhou Y."/>
        </authorList>
    </citation>
    <scope>NUCLEOTIDE SEQUENCE</scope>
    <source>
        <strain evidence="2">CGMCC 1.12751</strain>
    </source>
</reference>
<feature type="domain" description="DinB-like" evidence="1">
    <location>
        <begin position="11"/>
        <end position="144"/>
    </location>
</feature>
<dbReference type="InterPro" id="IPR024775">
    <property type="entry name" value="DinB-like"/>
</dbReference>
<sequence>MDWAFDITIKNRTLLKSFLESSSLEALNKVPKGFNNNVIWNVAHTIVTQQLLVYKLSGLPMLLSDEMVDMYKKGTKPERDVSYAEVDLIKGLLFSTIEKTKEDYNSKIFETYNEYTVTTKSTLTNVDEAIDFNNFHEGIHLGYILALKKSL</sequence>
<reference evidence="2" key="1">
    <citation type="journal article" date="2014" name="Int. J. Syst. Evol. Microbiol.">
        <title>Complete genome sequence of Corynebacterium casei LMG S-19264T (=DSM 44701T), isolated from a smear-ripened cheese.</title>
        <authorList>
            <consortium name="US DOE Joint Genome Institute (JGI-PGF)"/>
            <person name="Walter F."/>
            <person name="Albersmeier A."/>
            <person name="Kalinowski J."/>
            <person name="Ruckert C."/>
        </authorList>
    </citation>
    <scope>NUCLEOTIDE SEQUENCE</scope>
    <source>
        <strain evidence="2">CGMCC 1.12751</strain>
    </source>
</reference>
<comment type="caution">
    <text evidence="2">The sequence shown here is derived from an EMBL/GenBank/DDBJ whole genome shotgun (WGS) entry which is preliminary data.</text>
</comment>
<dbReference type="InterPro" id="IPR034660">
    <property type="entry name" value="DinB/YfiT-like"/>
</dbReference>
<dbReference type="SUPFAM" id="SSF109854">
    <property type="entry name" value="DinB/YfiT-like putative metalloenzymes"/>
    <property type="match status" value="1"/>
</dbReference>
<dbReference type="Proteomes" id="UP000625976">
    <property type="component" value="Unassembled WGS sequence"/>
</dbReference>
<evidence type="ECO:0000313" key="3">
    <source>
        <dbReference type="Proteomes" id="UP000625976"/>
    </source>
</evidence>
<protein>
    <recommendedName>
        <fullName evidence="1">DinB-like domain-containing protein</fullName>
    </recommendedName>
</protein>
<dbReference type="RefSeq" id="WP_188461975.1">
    <property type="nucleotide sequence ID" value="NZ_BMFQ01000001.1"/>
</dbReference>
<dbReference type="Pfam" id="PF12867">
    <property type="entry name" value="DinB_2"/>
    <property type="match status" value="1"/>
</dbReference>
<keyword evidence="3" id="KW-1185">Reference proteome</keyword>
<evidence type="ECO:0000259" key="1">
    <source>
        <dbReference type="Pfam" id="PF12867"/>
    </source>
</evidence>
<evidence type="ECO:0000313" key="2">
    <source>
        <dbReference type="EMBL" id="GGG38195.1"/>
    </source>
</evidence>
<accession>A0A917GCP9</accession>
<organism evidence="2 3">
    <name type="scientific">Bizionia arctica</name>
    <dbReference type="NCBI Taxonomy" id="1495645"/>
    <lineage>
        <taxon>Bacteria</taxon>
        <taxon>Pseudomonadati</taxon>
        <taxon>Bacteroidota</taxon>
        <taxon>Flavobacteriia</taxon>
        <taxon>Flavobacteriales</taxon>
        <taxon>Flavobacteriaceae</taxon>
        <taxon>Bizionia</taxon>
    </lineage>
</organism>
<proteinExistence type="predicted"/>
<dbReference type="EMBL" id="BMFQ01000001">
    <property type="protein sequence ID" value="GGG38195.1"/>
    <property type="molecule type" value="Genomic_DNA"/>
</dbReference>
<gene>
    <name evidence="2" type="ORF">GCM10010976_07400</name>
</gene>